<evidence type="ECO:0000256" key="7">
    <source>
        <dbReference type="ARBA" id="ARBA00022679"/>
    </source>
</evidence>
<comment type="caution">
    <text evidence="20">The sequence shown here is derived from an EMBL/GenBank/DDBJ whole genome shotgun (WGS) entry which is preliminary data.</text>
</comment>
<gene>
    <name evidence="20" type="ORF">CF651_03610</name>
</gene>
<dbReference type="Gene3D" id="3.30.2130.10">
    <property type="entry name" value="VC0802-like"/>
    <property type="match status" value="1"/>
</dbReference>
<feature type="binding site" evidence="16">
    <location>
        <begin position="7"/>
        <end position="10"/>
    </location>
    <ligand>
        <name>ATP</name>
        <dbReference type="ChEBI" id="CHEBI:30616"/>
    </ligand>
</feature>
<dbReference type="NCBIfam" id="NF005154">
    <property type="entry name" value="PRK06635.1-2"/>
    <property type="match status" value="1"/>
</dbReference>
<comment type="function">
    <text evidence="1">Catalyzes the phosphorylation of the beta-carboxyl group of aspartic acid with ATP to yield 4-phospho-L-aspartate, which is involved in the branched biosynthetic pathway leading to the biosynthesis of amino acids threonine, isoleucine and methionine.</text>
</comment>
<evidence type="ECO:0000256" key="17">
    <source>
        <dbReference type="RuleBase" id="RU003448"/>
    </source>
</evidence>
<keyword evidence="8" id="KW-0677">Repeat</keyword>
<dbReference type="CDD" id="cd04913">
    <property type="entry name" value="ACT_AKii-LysC-BS-like_1"/>
    <property type="match status" value="1"/>
</dbReference>
<dbReference type="SUPFAM" id="SSF53633">
    <property type="entry name" value="Carbamate kinase-like"/>
    <property type="match status" value="1"/>
</dbReference>
<dbReference type="UniPathway" id="UPA00050">
    <property type="reaction ID" value="UER00461"/>
</dbReference>
<accession>A0A229UXH7</accession>
<comment type="pathway">
    <text evidence="2 18">Amino-acid biosynthesis; L-lysine biosynthesis via DAP pathway; (S)-tetrahydrodipicolinate from L-aspartate: step 1/4.</text>
</comment>
<feature type="binding site" evidence="16">
    <location>
        <position position="47"/>
    </location>
    <ligand>
        <name>substrate</name>
    </ligand>
</feature>
<dbReference type="EMBL" id="NMQW01000002">
    <property type="protein sequence ID" value="OXM88187.1"/>
    <property type="molecule type" value="Genomic_DNA"/>
</dbReference>
<feature type="binding site" evidence="16">
    <location>
        <position position="75"/>
    </location>
    <ligand>
        <name>substrate</name>
    </ligand>
</feature>
<dbReference type="InterPro" id="IPR005260">
    <property type="entry name" value="Asp_kin_monofn"/>
</dbReference>
<dbReference type="PANTHER" id="PTHR21499:SF68">
    <property type="entry name" value="ASPARTOKINASE 2"/>
    <property type="match status" value="1"/>
</dbReference>
<dbReference type="GO" id="GO:0019877">
    <property type="term" value="P:diaminopimelate biosynthetic process"/>
    <property type="evidence" value="ECO:0007669"/>
    <property type="project" value="UniProtKB-KW"/>
</dbReference>
<dbReference type="GO" id="GO:0009089">
    <property type="term" value="P:lysine biosynthetic process via diaminopimelate"/>
    <property type="evidence" value="ECO:0007669"/>
    <property type="project" value="UniProtKB-UniPathway"/>
</dbReference>
<dbReference type="AlphaFoldDB" id="A0A229UXH7"/>
<evidence type="ECO:0000256" key="12">
    <source>
        <dbReference type="ARBA" id="ARBA00022915"/>
    </source>
</evidence>
<keyword evidence="13" id="KW-0457">Lysine biosynthesis</keyword>
<dbReference type="GO" id="GO:0005524">
    <property type="term" value="F:ATP binding"/>
    <property type="evidence" value="ECO:0007669"/>
    <property type="project" value="UniProtKB-KW"/>
</dbReference>
<reference evidence="20 21" key="1">
    <citation type="submission" date="2017-07" db="EMBL/GenBank/DDBJ databases">
        <title>Genome sequencing and assembly of Paenibacillus rigui.</title>
        <authorList>
            <person name="Mayilraj S."/>
        </authorList>
    </citation>
    <scope>NUCLEOTIDE SEQUENCE [LARGE SCALE GENOMIC DNA]</scope>
    <source>
        <strain evidence="20 21">JCM 16352</strain>
    </source>
</reference>
<evidence type="ECO:0000256" key="6">
    <source>
        <dbReference type="ARBA" id="ARBA00022605"/>
    </source>
</evidence>
<evidence type="ECO:0000256" key="4">
    <source>
        <dbReference type="ARBA" id="ARBA00005139"/>
    </source>
</evidence>
<evidence type="ECO:0000256" key="10">
    <source>
        <dbReference type="ARBA" id="ARBA00022777"/>
    </source>
</evidence>
<dbReference type="InterPro" id="IPR001048">
    <property type="entry name" value="Asp/Glu/Uridylate_kinase"/>
</dbReference>
<dbReference type="InterPro" id="IPR045865">
    <property type="entry name" value="ACT-like_dom_sf"/>
</dbReference>
<organism evidence="20 21">
    <name type="scientific">Paenibacillus rigui</name>
    <dbReference type="NCBI Taxonomy" id="554312"/>
    <lineage>
        <taxon>Bacteria</taxon>
        <taxon>Bacillati</taxon>
        <taxon>Bacillota</taxon>
        <taxon>Bacilli</taxon>
        <taxon>Bacillales</taxon>
        <taxon>Paenibacillaceae</taxon>
        <taxon>Paenibacillus</taxon>
    </lineage>
</organism>
<evidence type="ECO:0000256" key="3">
    <source>
        <dbReference type="ARBA" id="ARBA00004986"/>
    </source>
</evidence>
<dbReference type="InterPro" id="IPR054352">
    <property type="entry name" value="ACT_Aspartokinase"/>
</dbReference>
<evidence type="ECO:0000256" key="18">
    <source>
        <dbReference type="RuleBase" id="RU004249"/>
    </source>
</evidence>
<proteinExistence type="inferred from homology"/>
<keyword evidence="9 16" id="KW-0547">Nucleotide-binding</keyword>
<comment type="pathway">
    <text evidence="3 18">Amino-acid biosynthesis; L-methionine biosynthesis via de novo pathway; L-homoserine from L-aspartate: step 1/3.</text>
</comment>
<dbReference type="PROSITE" id="PS51671">
    <property type="entry name" value="ACT"/>
    <property type="match status" value="1"/>
</dbReference>
<dbReference type="Proteomes" id="UP000215509">
    <property type="component" value="Unassembled WGS sequence"/>
</dbReference>
<dbReference type="InterPro" id="IPR002912">
    <property type="entry name" value="ACT_dom"/>
</dbReference>
<dbReference type="OrthoDB" id="9799110at2"/>
<keyword evidence="21" id="KW-1185">Reference proteome</keyword>
<feature type="binding site" evidence="16">
    <location>
        <begin position="174"/>
        <end position="175"/>
    </location>
    <ligand>
        <name>ATP</name>
        <dbReference type="ChEBI" id="CHEBI:30616"/>
    </ligand>
</feature>
<name>A0A229UXH7_9BACL</name>
<feature type="binding site" evidence="16">
    <location>
        <position position="180"/>
    </location>
    <ligand>
        <name>ATP</name>
        <dbReference type="ChEBI" id="CHEBI:30616"/>
    </ligand>
</feature>
<evidence type="ECO:0000256" key="14">
    <source>
        <dbReference type="ARBA" id="ARBA00047872"/>
    </source>
</evidence>
<dbReference type="InterPro" id="IPR001341">
    <property type="entry name" value="Asp_kinase"/>
</dbReference>
<comment type="pathway">
    <text evidence="4 18">Amino-acid biosynthesis; L-threonine biosynthesis; L-threonine from L-aspartate: step 1/5.</text>
</comment>
<dbReference type="FunFam" id="3.30.2130.10:FF:000001">
    <property type="entry name" value="Bifunctional aspartokinase/homoserine dehydrogenase"/>
    <property type="match status" value="1"/>
</dbReference>
<dbReference type="InterPro" id="IPR036393">
    <property type="entry name" value="AceGlu_kinase-like_sf"/>
</dbReference>
<dbReference type="PANTHER" id="PTHR21499">
    <property type="entry name" value="ASPARTATE KINASE"/>
    <property type="match status" value="1"/>
</dbReference>
<dbReference type="GO" id="GO:0009088">
    <property type="term" value="P:threonine biosynthetic process"/>
    <property type="evidence" value="ECO:0007669"/>
    <property type="project" value="UniProtKB-UniPathway"/>
</dbReference>
<dbReference type="InterPro" id="IPR041740">
    <property type="entry name" value="AKii-LysC-BS"/>
</dbReference>
<dbReference type="GO" id="GO:0005829">
    <property type="term" value="C:cytosol"/>
    <property type="evidence" value="ECO:0007669"/>
    <property type="project" value="TreeGrafter"/>
</dbReference>
<evidence type="ECO:0000256" key="5">
    <source>
        <dbReference type="ARBA" id="ARBA00010122"/>
    </source>
</evidence>
<dbReference type="Pfam" id="PF00696">
    <property type="entry name" value="AA_kinase"/>
    <property type="match status" value="1"/>
</dbReference>
<dbReference type="NCBIfam" id="NF005155">
    <property type="entry name" value="PRK06635.1-4"/>
    <property type="match status" value="1"/>
</dbReference>
<dbReference type="Pfam" id="PF01842">
    <property type="entry name" value="ACT"/>
    <property type="match status" value="1"/>
</dbReference>
<feature type="binding site" evidence="16">
    <location>
        <position position="185"/>
    </location>
    <ligand>
        <name>ATP</name>
        <dbReference type="ChEBI" id="CHEBI:30616"/>
    </ligand>
</feature>
<dbReference type="CDD" id="cd04923">
    <property type="entry name" value="ACT_AK-LysC-DapG-like_2"/>
    <property type="match status" value="1"/>
</dbReference>
<keyword evidence="6 18" id="KW-0028">Amino-acid biosynthesis</keyword>
<keyword evidence="12" id="KW-0220">Diaminopimelate biosynthesis</keyword>
<evidence type="ECO:0000256" key="11">
    <source>
        <dbReference type="ARBA" id="ARBA00022840"/>
    </source>
</evidence>
<dbReference type="NCBIfam" id="TIGR00656">
    <property type="entry name" value="asp_kin_monofn"/>
    <property type="match status" value="1"/>
</dbReference>
<dbReference type="CDD" id="cd04261">
    <property type="entry name" value="AAK_AKii-LysC-BS"/>
    <property type="match status" value="1"/>
</dbReference>
<dbReference type="EC" id="2.7.2.4" evidence="17"/>
<dbReference type="FunFam" id="3.40.1160.10:FF:000002">
    <property type="entry name" value="Aspartokinase"/>
    <property type="match status" value="1"/>
</dbReference>
<dbReference type="Gene3D" id="3.40.1160.10">
    <property type="entry name" value="Acetylglutamate kinase-like"/>
    <property type="match status" value="1"/>
</dbReference>
<evidence type="ECO:0000256" key="16">
    <source>
        <dbReference type="PIRSR" id="PIRSR000726-1"/>
    </source>
</evidence>
<evidence type="ECO:0000313" key="21">
    <source>
        <dbReference type="Proteomes" id="UP000215509"/>
    </source>
</evidence>
<evidence type="ECO:0000256" key="15">
    <source>
        <dbReference type="ARBA" id="ARBA00063835"/>
    </source>
</evidence>
<comment type="similarity">
    <text evidence="5 17">Belongs to the aspartokinase family.</text>
</comment>
<keyword evidence="11 16" id="KW-0067">ATP-binding</keyword>
<evidence type="ECO:0000256" key="1">
    <source>
        <dbReference type="ARBA" id="ARBA00003121"/>
    </source>
</evidence>
<evidence type="ECO:0000256" key="9">
    <source>
        <dbReference type="ARBA" id="ARBA00022741"/>
    </source>
</evidence>
<evidence type="ECO:0000256" key="13">
    <source>
        <dbReference type="ARBA" id="ARBA00023154"/>
    </source>
</evidence>
<dbReference type="SUPFAM" id="SSF55021">
    <property type="entry name" value="ACT-like"/>
    <property type="match status" value="2"/>
</dbReference>
<protein>
    <recommendedName>
        <fullName evidence="17">Aspartokinase</fullName>
        <ecNumber evidence="17">2.7.2.4</ecNumber>
    </recommendedName>
</protein>
<dbReference type="Pfam" id="PF22468">
    <property type="entry name" value="ACT_9"/>
    <property type="match status" value="1"/>
</dbReference>
<dbReference type="GO" id="GO:0009090">
    <property type="term" value="P:homoserine biosynthetic process"/>
    <property type="evidence" value="ECO:0007669"/>
    <property type="project" value="TreeGrafter"/>
</dbReference>
<evidence type="ECO:0000256" key="2">
    <source>
        <dbReference type="ARBA" id="ARBA00004766"/>
    </source>
</evidence>
<dbReference type="InterPro" id="IPR018042">
    <property type="entry name" value="Aspartate_kinase_CS"/>
</dbReference>
<dbReference type="PIRSF" id="PIRSF000726">
    <property type="entry name" value="Asp_kin"/>
    <property type="match status" value="1"/>
</dbReference>
<feature type="domain" description="ACT" evidence="19">
    <location>
        <begin position="265"/>
        <end position="348"/>
    </location>
</feature>
<evidence type="ECO:0000256" key="8">
    <source>
        <dbReference type="ARBA" id="ARBA00022737"/>
    </source>
</evidence>
<dbReference type="NCBIfam" id="TIGR00657">
    <property type="entry name" value="asp_kinases"/>
    <property type="match status" value="1"/>
</dbReference>
<keyword evidence="10 17" id="KW-0418">Kinase</keyword>
<comment type="subunit">
    <text evidence="15">Tetramer consisting of 2 isoforms Alpha (catalytic and regulation) and of a homodimer of 2 isoforms Beta (regulation).</text>
</comment>
<dbReference type="UniPathway" id="UPA00034">
    <property type="reaction ID" value="UER00015"/>
</dbReference>
<sequence length="418" mass="44688">MSLIVMKFGGSSVGDAERMKRVANRVVERQREGHQCVVVVSAMGDTTDDLIDLTKQISSATPPAREMDMLLTTGEQVSVALLSMAIHSLGQPAVSFTGWQAGMYTEAVHGKARITDIQPERVLKALKEGNVVIVAGFQGMTTEGEITTLGRGGSDTTAVALAAAIEADVCEIFTDVDGIYSTDPRVVKCARKLPEITYDEMLELANLGAAVLHPRAVEYAKNYNVPLVVRSSFNHNEGTQVKEEAAMEQGIVVRGIASDKNVARISILGVEEKPGQLAKVFTALANAQIDVDIIVQSGVMNGAADFSFTVALTDKDKALDVIQNIRSEVGFREVSSQENLVKVSIVGAGMVSTPGVAAKMFEVISDLGLSINMVSTSEIKTSCVIDNSRLNEVIQALHTAYGLDTDQQAFVGGPKDRR</sequence>
<dbReference type="GO" id="GO:0004072">
    <property type="term" value="F:aspartate kinase activity"/>
    <property type="evidence" value="ECO:0007669"/>
    <property type="project" value="UniProtKB-EC"/>
</dbReference>
<comment type="catalytic activity">
    <reaction evidence="14 17">
        <text>L-aspartate + ATP = 4-phospho-L-aspartate + ADP</text>
        <dbReference type="Rhea" id="RHEA:23776"/>
        <dbReference type="ChEBI" id="CHEBI:29991"/>
        <dbReference type="ChEBI" id="CHEBI:30616"/>
        <dbReference type="ChEBI" id="CHEBI:57535"/>
        <dbReference type="ChEBI" id="CHEBI:456216"/>
        <dbReference type="EC" id="2.7.2.4"/>
    </reaction>
</comment>
<dbReference type="PROSITE" id="PS00324">
    <property type="entry name" value="ASPARTOKINASE"/>
    <property type="match status" value="1"/>
</dbReference>
<keyword evidence="7 17" id="KW-0808">Transferase</keyword>
<dbReference type="UniPathway" id="UPA00051">
    <property type="reaction ID" value="UER00462"/>
</dbReference>
<evidence type="ECO:0000259" key="19">
    <source>
        <dbReference type="PROSITE" id="PS51671"/>
    </source>
</evidence>
<evidence type="ECO:0000313" key="20">
    <source>
        <dbReference type="EMBL" id="OXM88187.1"/>
    </source>
</evidence>
<dbReference type="RefSeq" id="WP_094013434.1">
    <property type="nucleotide sequence ID" value="NZ_NMQW01000002.1"/>
</dbReference>